<comment type="caution">
    <text evidence="6">The sequence shown here is derived from an EMBL/GenBank/DDBJ whole genome shotgun (WGS) entry which is preliminary data.</text>
</comment>
<dbReference type="GO" id="GO:0005524">
    <property type="term" value="F:ATP binding"/>
    <property type="evidence" value="ECO:0007669"/>
    <property type="project" value="UniProtKB-KW"/>
</dbReference>
<feature type="transmembrane region" description="Helical" evidence="4">
    <location>
        <begin position="53"/>
        <end position="71"/>
    </location>
</feature>
<dbReference type="InterPro" id="IPR000432">
    <property type="entry name" value="DNA_mismatch_repair_MutS_C"/>
</dbReference>
<reference evidence="6 7" key="1">
    <citation type="submission" date="2020-08" db="EMBL/GenBank/DDBJ databases">
        <title>Genomic Encyclopedia of Type Strains, Phase IV (KMG-IV): sequencing the most valuable type-strain genomes for metagenomic binning, comparative biology and taxonomic classification.</title>
        <authorList>
            <person name="Goeker M."/>
        </authorList>
    </citation>
    <scope>NUCLEOTIDE SEQUENCE [LARGE SCALE GENOMIC DNA]</scope>
    <source>
        <strain evidence="6 7">DSM 27471</strain>
    </source>
</reference>
<dbReference type="InterPro" id="IPR027417">
    <property type="entry name" value="P-loop_NTPase"/>
</dbReference>
<dbReference type="SUPFAM" id="SSF52540">
    <property type="entry name" value="P-loop containing nucleoside triphosphate hydrolases"/>
    <property type="match status" value="1"/>
</dbReference>
<organism evidence="6 7">
    <name type="scientific">Microbacter margulisiae</name>
    <dbReference type="NCBI Taxonomy" id="1350067"/>
    <lineage>
        <taxon>Bacteria</taxon>
        <taxon>Pseudomonadati</taxon>
        <taxon>Bacteroidota</taxon>
        <taxon>Bacteroidia</taxon>
        <taxon>Bacteroidales</taxon>
        <taxon>Porphyromonadaceae</taxon>
        <taxon>Microbacter</taxon>
    </lineage>
</organism>
<accession>A0A7W5DRE9</accession>
<dbReference type="Proteomes" id="UP000544222">
    <property type="component" value="Unassembled WGS sequence"/>
</dbReference>
<dbReference type="SUPFAM" id="SSF48334">
    <property type="entry name" value="DNA repair protein MutS, domain III"/>
    <property type="match status" value="1"/>
</dbReference>
<gene>
    <name evidence="6" type="ORF">FHX64_001824</name>
</gene>
<dbReference type="Pfam" id="PF00488">
    <property type="entry name" value="MutS_V"/>
    <property type="match status" value="1"/>
</dbReference>
<dbReference type="Gene3D" id="3.40.50.300">
    <property type="entry name" value="P-loop containing nucleotide triphosphate hydrolases"/>
    <property type="match status" value="1"/>
</dbReference>
<dbReference type="SMART" id="SM00534">
    <property type="entry name" value="MUTSac"/>
    <property type="match status" value="1"/>
</dbReference>
<dbReference type="Gene3D" id="1.10.1420.10">
    <property type="match status" value="1"/>
</dbReference>
<dbReference type="GO" id="GO:0030983">
    <property type="term" value="F:mismatched DNA binding"/>
    <property type="evidence" value="ECO:0007669"/>
    <property type="project" value="InterPro"/>
</dbReference>
<dbReference type="AlphaFoldDB" id="A0A7W5DRE9"/>
<feature type="transmembrane region" description="Helical" evidence="4">
    <location>
        <begin position="30"/>
        <end position="47"/>
    </location>
</feature>
<keyword evidence="4" id="KW-0472">Membrane</keyword>
<dbReference type="InterPro" id="IPR007696">
    <property type="entry name" value="DNA_mismatch_repair_MutS_core"/>
</dbReference>
<evidence type="ECO:0000256" key="2">
    <source>
        <dbReference type="ARBA" id="ARBA00022840"/>
    </source>
</evidence>
<dbReference type="PANTHER" id="PTHR11361:SF99">
    <property type="entry name" value="DNA MISMATCH REPAIR PROTEIN"/>
    <property type="match status" value="1"/>
</dbReference>
<evidence type="ECO:0000313" key="7">
    <source>
        <dbReference type="Proteomes" id="UP000544222"/>
    </source>
</evidence>
<dbReference type="EMBL" id="JACHYB010000001">
    <property type="protein sequence ID" value="MBB3187661.1"/>
    <property type="molecule type" value="Genomic_DNA"/>
</dbReference>
<keyword evidence="4" id="KW-0812">Transmembrane</keyword>
<dbReference type="InterPro" id="IPR036187">
    <property type="entry name" value="DNA_mismatch_repair_MutS_sf"/>
</dbReference>
<dbReference type="GO" id="GO:0140664">
    <property type="term" value="F:ATP-dependent DNA damage sensor activity"/>
    <property type="evidence" value="ECO:0007669"/>
    <property type="project" value="InterPro"/>
</dbReference>
<dbReference type="PANTHER" id="PTHR11361">
    <property type="entry name" value="DNA MISMATCH REPAIR PROTEIN MUTS FAMILY MEMBER"/>
    <property type="match status" value="1"/>
</dbReference>
<dbReference type="Pfam" id="PF05192">
    <property type="entry name" value="MutS_III"/>
    <property type="match status" value="1"/>
</dbReference>
<keyword evidence="1" id="KW-0547">Nucleotide-binding</keyword>
<evidence type="ECO:0000259" key="5">
    <source>
        <dbReference type="SMART" id="SM00534"/>
    </source>
</evidence>
<keyword evidence="3" id="KW-0238">DNA-binding</keyword>
<evidence type="ECO:0000256" key="1">
    <source>
        <dbReference type="ARBA" id="ARBA00022741"/>
    </source>
</evidence>
<keyword evidence="7" id="KW-1185">Reference proteome</keyword>
<protein>
    <recommendedName>
        <fullName evidence="5">DNA mismatch repair proteins mutS family domain-containing protein</fullName>
    </recommendedName>
</protein>
<sequence>MSPFDYYQHKIALLERELTALKRKSKQFSWMRLLSFLAFAGFLILFFSTGRYSLFLVLSLLSLAPFTMLVNRHAKLEAEIRIVIFKLQILKEELLFLDHDYIHRDTGQSYTPINSFLANDFDLFGKGSLFQYLNRCSTRIGRMRLAENLCNPEKETAVIRAKQKAIDELRGKPDFMHDLQANGKAIPENGHEIASLQAWIDAADENSTRIRTLSLILACINIVWIILAAVQLLTWTSILWPVMVSLVVVGRQNKKIAKAHSHLRDVSDIFVKYTALFQLIEEEHFTAAHLQKLQQQLLQGEMKASIALKSLFRILSILEIRDNLLISFILNALFLLDIQTYHRLLSWKNRHKKSIRIWFSSLSEMEVLISFATFAFNNSETTAYPTIREDSFVIEAIEMGHPLLHPKVRVNNTFRITNTPSVLIITGANMAGKSTFLRTVAVNLLLAMNGAPVIAQQFEFTPCDILSSIKIQDSLSNNESYFYAELLRLKEILEHVASHPHTLVILDEILRGTNTKDKQTGSLGLLEKLISLHAMVIIATHDLSIGELETKYSGVVNNSCFEVELTNDQLFFDYKLKKGISKKLNASFLMQKMGIITDYEEKKKS</sequence>
<dbReference type="GO" id="GO:0005829">
    <property type="term" value="C:cytosol"/>
    <property type="evidence" value="ECO:0007669"/>
    <property type="project" value="TreeGrafter"/>
</dbReference>
<dbReference type="InterPro" id="IPR045076">
    <property type="entry name" value="MutS"/>
</dbReference>
<proteinExistence type="predicted"/>
<feature type="transmembrane region" description="Helical" evidence="4">
    <location>
        <begin position="215"/>
        <end position="240"/>
    </location>
</feature>
<evidence type="ECO:0000256" key="4">
    <source>
        <dbReference type="SAM" id="Phobius"/>
    </source>
</evidence>
<name>A0A7W5DRE9_9PORP</name>
<dbReference type="GO" id="GO:0006298">
    <property type="term" value="P:mismatch repair"/>
    <property type="evidence" value="ECO:0007669"/>
    <property type="project" value="InterPro"/>
</dbReference>
<feature type="domain" description="DNA mismatch repair proteins mutS family" evidence="5">
    <location>
        <begin position="420"/>
        <end position="604"/>
    </location>
</feature>
<keyword evidence="2" id="KW-0067">ATP-binding</keyword>
<evidence type="ECO:0000256" key="3">
    <source>
        <dbReference type="ARBA" id="ARBA00023125"/>
    </source>
</evidence>
<keyword evidence="4" id="KW-1133">Transmembrane helix</keyword>
<evidence type="ECO:0000313" key="6">
    <source>
        <dbReference type="EMBL" id="MBB3187661.1"/>
    </source>
</evidence>
<dbReference type="RefSeq" id="WP_183413402.1">
    <property type="nucleotide sequence ID" value="NZ_JACHYB010000001.1"/>
</dbReference>